<dbReference type="GO" id="GO:0006388">
    <property type="term" value="P:tRNA splicing, via endonucleolytic cleavage and ligation"/>
    <property type="evidence" value="ECO:0007669"/>
    <property type="project" value="TreeGrafter"/>
</dbReference>
<evidence type="ECO:0000313" key="3">
    <source>
        <dbReference type="Proteomes" id="UP000604046"/>
    </source>
</evidence>
<dbReference type="SUPFAM" id="SSF52540">
    <property type="entry name" value="P-loop containing nucleoside triphosphate hydrolases"/>
    <property type="match status" value="1"/>
</dbReference>
<sequence>MITSKDTELLRNLGEDHCFPRGYPVIWQPGQRLHLCGFYPKFKNDAEYRSISTEGVSRLSLTIKWSGFLFALLAFSHENNYYWVVTSKNSANCVQSPLEDFTQLAADVIASELGDTLPFAIKLLADRKTYLCGECLSMSDQGHGYSYHKDAAMITCAGKYDNQYRAEQDDASLLLHLPLSEMRTLAQECGFRCVQQLEVPSSKVQRIVDELEAMRDFLTLKTTMRLLARYGLPVEQFREHADIIDSDTLEGLVMHYHYSGKPSLRVKWKLPRYTFVTTLLRPVRKNGISSSRLVDKSASMAKSWCRTQEGCDYFTCFGVLAGELVKDLPGGTLVAPWISAAEEVLALEHGELLRRGRQVIERTRDQVSAALTKSKHILHVQKHDSIGCALVTFTSSEACQRLLQLGARLDIGGVVADLKRHTDKTTGQPSTDTVFVAWGRQQELSSPVSSEALLASLESYISGSPNASPIVLPEKRPVAPQRSGWQLRLVLRGIMGSGKTTLARALASELKAAYISQDDYAHHGKDARRASFLEEVRQATASVLVLDRVNSLRRHRAEILEVLHGDGTAVLLSLHHPLDPPGQDAGEGALRLAETRILQRADHQTLSGNRTDLSSILRCTANLMEPVTDAEVAAFGAHIRVDMTLSPQDAFAFVLEQLESLGLAERNDAAQWAIRAPFPFDIASAQ</sequence>
<dbReference type="OrthoDB" id="437313at2759"/>
<dbReference type="GO" id="GO:0005634">
    <property type="term" value="C:nucleus"/>
    <property type="evidence" value="ECO:0007669"/>
    <property type="project" value="TreeGrafter"/>
</dbReference>
<gene>
    <name evidence="2" type="ORF">SNAT2548_LOCUS3323</name>
</gene>
<dbReference type="Gene3D" id="3.40.50.300">
    <property type="entry name" value="P-loop containing nucleotide triphosphate hydrolases"/>
    <property type="match status" value="1"/>
</dbReference>
<dbReference type="GO" id="GO:0003972">
    <property type="term" value="F:RNA ligase (ATP) activity"/>
    <property type="evidence" value="ECO:0007669"/>
    <property type="project" value="TreeGrafter"/>
</dbReference>
<dbReference type="AlphaFoldDB" id="A0A812I902"/>
<evidence type="ECO:0000313" key="2">
    <source>
        <dbReference type="EMBL" id="CAE7027164.1"/>
    </source>
</evidence>
<dbReference type="PANTHER" id="PTHR32004">
    <property type="entry name" value="TRNA LIGASE"/>
    <property type="match status" value="1"/>
</dbReference>
<reference evidence="2" key="1">
    <citation type="submission" date="2021-02" db="EMBL/GenBank/DDBJ databases">
        <authorList>
            <person name="Dougan E. K."/>
            <person name="Rhodes N."/>
            <person name="Thang M."/>
            <person name="Chan C."/>
        </authorList>
    </citation>
    <scope>NUCLEOTIDE SEQUENCE</scope>
</reference>
<dbReference type="Pfam" id="PF00004">
    <property type="entry name" value="AAA"/>
    <property type="match status" value="1"/>
</dbReference>
<feature type="domain" description="ATPase AAA-type core" evidence="1">
    <location>
        <begin position="490"/>
        <end position="557"/>
    </location>
</feature>
<protein>
    <recommendedName>
        <fullName evidence="1">ATPase AAA-type core domain-containing protein</fullName>
    </recommendedName>
</protein>
<dbReference type="GO" id="GO:0005524">
    <property type="term" value="F:ATP binding"/>
    <property type="evidence" value="ECO:0007669"/>
    <property type="project" value="InterPro"/>
</dbReference>
<dbReference type="InterPro" id="IPR003959">
    <property type="entry name" value="ATPase_AAA_core"/>
</dbReference>
<dbReference type="EMBL" id="CAJNDS010000202">
    <property type="protein sequence ID" value="CAE7027164.1"/>
    <property type="molecule type" value="Genomic_DNA"/>
</dbReference>
<dbReference type="Proteomes" id="UP000604046">
    <property type="component" value="Unassembled WGS sequence"/>
</dbReference>
<proteinExistence type="predicted"/>
<keyword evidence="3" id="KW-1185">Reference proteome</keyword>
<organism evidence="2 3">
    <name type="scientific">Symbiodinium natans</name>
    <dbReference type="NCBI Taxonomy" id="878477"/>
    <lineage>
        <taxon>Eukaryota</taxon>
        <taxon>Sar</taxon>
        <taxon>Alveolata</taxon>
        <taxon>Dinophyceae</taxon>
        <taxon>Suessiales</taxon>
        <taxon>Symbiodiniaceae</taxon>
        <taxon>Symbiodinium</taxon>
    </lineage>
</organism>
<dbReference type="GO" id="GO:0016887">
    <property type="term" value="F:ATP hydrolysis activity"/>
    <property type="evidence" value="ECO:0007669"/>
    <property type="project" value="InterPro"/>
</dbReference>
<dbReference type="InterPro" id="IPR027417">
    <property type="entry name" value="P-loop_NTPase"/>
</dbReference>
<comment type="caution">
    <text evidence="2">The sequence shown here is derived from an EMBL/GenBank/DDBJ whole genome shotgun (WGS) entry which is preliminary data.</text>
</comment>
<accession>A0A812I902</accession>
<dbReference type="PANTHER" id="PTHR32004:SF1">
    <property type="entry name" value="TRNA LIGASE"/>
    <property type="match status" value="1"/>
</dbReference>
<evidence type="ECO:0000259" key="1">
    <source>
        <dbReference type="Pfam" id="PF00004"/>
    </source>
</evidence>
<name>A0A812I902_9DINO</name>